<feature type="domain" description="Methyltransferase" evidence="3">
    <location>
        <begin position="44"/>
        <end position="134"/>
    </location>
</feature>
<evidence type="ECO:0000259" key="3">
    <source>
        <dbReference type="Pfam" id="PF13649"/>
    </source>
</evidence>
<dbReference type="SUPFAM" id="SSF53335">
    <property type="entry name" value="S-adenosyl-L-methionine-dependent methyltransferases"/>
    <property type="match status" value="1"/>
</dbReference>
<dbReference type="GO" id="GO:0032259">
    <property type="term" value="P:methylation"/>
    <property type="evidence" value="ECO:0007669"/>
    <property type="project" value="UniProtKB-KW"/>
</dbReference>
<evidence type="ECO:0000313" key="4">
    <source>
        <dbReference type="EMBL" id="TDP42378.1"/>
    </source>
</evidence>
<evidence type="ECO:0000256" key="2">
    <source>
        <dbReference type="ARBA" id="ARBA00022679"/>
    </source>
</evidence>
<proteinExistence type="predicted"/>
<comment type="caution">
    <text evidence="4">The sequence shown here is derived from an EMBL/GenBank/DDBJ whole genome shotgun (WGS) entry which is preliminary data.</text>
</comment>
<dbReference type="GO" id="GO:0008168">
    <property type="term" value="F:methyltransferase activity"/>
    <property type="evidence" value="ECO:0007669"/>
    <property type="project" value="UniProtKB-KW"/>
</dbReference>
<organism evidence="4 5">
    <name type="scientific">Nocardia ignorata</name>
    <dbReference type="NCBI Taxonomy" id="145285"/>
    <lineage>
        <taxon>Bacteria</taxon>
        <taxon>Bacillati</taxon>
        <taxon>Actinomycetota</taxon>
        <taxon>Actinomycetes</taxon>
        <taxon>Mycobacteriales</taxon>
        <taxon>Nocardiaceae</taxon>
        <taxon>Nocardia</taxon>
    </lineage>
</organism>
<accession>A0A4R6PU48</accession>
<dbReference type="EMBL" id="SNXK01000001">
    <property type="protein sequence ID" value="TDP42378.1"/>
    <property type="molecule type" value="Genomic_DNA"/>
</dbReference>
<reference evidence="4 5" key="1">
    <citation type="submission" date="2019-03" db="EMBL/GenBank/DDBJ databases">
        <title>Genomic Encyclopedia of Type Strains, Phase IV (KMG-IV): sequencing the most valuable type-strain genomes for metagenomic binning, comparative biology and taxonomic classification.</title>
        <authorList>
            <person name="Goeker M."/>
        </authorList>
    </citation>
    <scope>NUCLEOTIDE SEQUENCE [LARGE SCALE GENOMIC DNA]</scope>
    <source>
        <strain evidence="4 5">DSM 44496</strain>
    </source>
</reference>
<keyword evidence="1 4" id="KW-0489">Methyltransferase</keyword>
<dbReference type="InterPro" id="IPR029063">
    <property type="entry name" value="SAM-dependent_MTases_sf"/>
</dbReference>
<keyword evidence="5" id="KW-1185">Reference proteome</keyword>
<dbReference type="CDD" id="cd02440">
    <property type="entry name" value="AdoMet_MTases"/>
    <property type="match status" value="1"/>
</dbReference>
<dbReference type="Proteomes" id="UP000295087">
    <property type="component" value="Unassembled WGS sequence"/>
</dbReference>
<sequence length="207" mass="22515">MIDDTVRAAYSDLHELYIEVCGFPAAVDPEDSAFVLRHLTEGPVLDLGCGPGHFTHILTEAGIAAEGLDMVPEFIEHARATYPGIPFEVGSIRAVDAPDESVAGLLSWFSLIHLPPDEFPGVLAEFRRVLRPGGRLVVGFFTDETAVEPFPHKVTTAYRWPVDTFAEVLTSAGFTELDRLTPHASDASRPYGALAVTRQASARRASR</sequence>
<keyword evidence="2 4" id="KW-0808">Transferase</keyword>
<dbReference type="AlphaFoldDB" id="A0A4R6PU48"/>
<protein>
    <submittedName>
        <fullName evidence="4">Methyltransferase family protein</fullName>
    </submittedName>
</protein>
<dbReference type="RefSeq" id="WP_243749747.1">
    <property type="nucleotide sequence ID" value="NZ_SNXK01000001.1"/>
</dbReference>
<dbReference type="PANTHER" id="PTHR43861">
    <property type="entry name" value="TRANS-ACONITATE 2-METHYLTRANSFERASE-RELATED"/>
    <property type="match status" value="1"/>
</dbReference>
<dbReference type="InterPro" id="IPR041698">
    <property type="entry name" value="Methyltransf_25"/>
</dbReference>
<gene>
    <name evidence="4" type="ORF">DFR75_1011488</name>
</gene>
<evidence type="ECO:0000313" key="5">
    <source>
        <dbReference type="Proteomes" id="UP000295087"/>
    </source>
</evidence>
<dbReference type="PANTHER" id="PTHR43861:SF1">
    <property type="entry name" value="TRANS-ACONITATE 2-METHYLTRANSFERASE"/>
    <property type="match status" value="1"/>
</dbReference>
<dbReference type="Gene3D" id="3.40.50.150">
    <property type="entry name" value="Vaccinia Virus protein VP39"/>
    <property type="match status" value="1"/>
</dbReference>
<evidence type="ECO:0000256" key="1">
    <source>
        <dbReference type="ARBA" id="ARBA00022603"/>
    </source>
</evidence>
<name>A0A4R6PU48_NOCIG</name>
<dbReference type="Pfam" id="PF13649">
    <property type="entry name" value="Methyltransf_25"/>
    <property type="match status" value="1"/>
</dbReference>